<dbReference type="GO" id="GO:0004222">
    <property type="term" value="F:metalloendopeptidase activity"/>
    <property type="evidence" value="ECO:0007669"/>
    <property type="project" value="TreeGrafter"/>
</dbReference>
<dbReference type="Pfam" id="PF01551">
    <property type="entry name" value="Peptidase_M23"/>
    <property type="match status" value="1"/>
</dbReference>
<reference evidence="4" key="1">
    <citation type="submission" date="2018-05" db="EMBL/GenBank/DDBJ databases">
        <authorList>
            <person name="Lanie J.A."/>
            <person name="Ng W.-L."/>
            <person name="Kazmierczak K.M."/>
            <person name="Andrzejewski T.M."/>
            <person name="Davidsen T.M."/>
            <person name="Wayne K.J."/>
            <person name="Tettelin H."/>
            <person name="Glass J.I."/>
            <person name="Rusch D."/>
            <person name="Podicherti R."/>
            <person name="Tsui H.-C.T."/>
            <person name="Winkler M.E."/>
        </authorList>
    </citation>
    <scope>NUCLEOTIDE SEQUENCE</scope>
</reference>
<dbReference type="EMBL" id="UINC01000410">
    <property type="protein sequence ID" value="SUZ54833.1"/>
    <property type="molecule type" value="Genomic_DNA"/>
</dbReference>
<protein>
    <recommendedName>
        <fullName evidence="3">M23ase beta-sheet core domain-containing protein</fullName>
    </recommendedName>
</protein>
<keyword evidence="2" id="KW-0472">Membrane</keyword>
<name>A0A381NMS2_9ZZZZ</name>
<proteinExistence type="predicted"/>
<accession>A0A381NMS2</accession>
<dbReference type="SUPFAM" id="SSF51261">
    <property type="entry name" value="Duplicated hybrid motif"/>
    <property type="match status" value="1"/>
</dbReference>
<evidence type="ECO:0000259" key="3">
    <source>
        <dbReference type="Pfam" id="PF01551"/>
    </source>
</evidence>
<keyword evidence="2" id="KW-1133">Transmembrane helix</keyword>
<organism evidence="4">
    <name type="scientific">marine metagenome</name>
    <dbReference type="NCBI Taxonomy" id="408172"/>
    <lineage>
        <taxon>unclassified sequences</taxon>
        <taxon>metagenomes</taxon>
        <taxon>ecological metagenomes</taxon>
    </lineage>
</organism>
<dbReference type="Gene3D" id="2.70.70.10">
    <property type="entry name" value="Glucose Permease (Domain IIA)"/>
    <property type="match status" value="1"/>
</dbReference>
<feature type="coiled-coil region" evidence="1">
    <location>
        <begin position="76"/>
        <end position="110"/>
    </location>
</feature>
<dbReference type="CDD" id="cd12797">
    <property type="entry name" value="M23_peptidase"/>
    <property type="match status" value="1"/>
</dbReference>
<dbReference type="InterPro" id="IPR050570">
    <property type="entry name" value="Cell_wall_metabolism_enzyme"/>
</dbReference>
<dbReference type="PANTHER" id="PTHR21666">
    <property type="entry name" value="PEPTIDASE-RELATED"/>
    <property type="match status" value="1"/>
</dbReference>
<dbReference type="AlphaFoldDB" id="A0A381NMS2"/>
<dbReference type="InterPro" id="IPR011055">
    <property type="entry name" value="Dup_hybrid_motif"/>
</dbReference>
<dbReference type="InterPro" id="IPR016047">
    <property type="entry name" value="M23ase_b-sheet_dom"/>
</dbReference>
<keyword evidence="2" id="KW-0812">Transmembrane</keyword>
<gene>
    <name evidence="4" type="ORF">METZ01_LOCUS7687</name>
</gene>
<evidence type="ECO:0000313" key="4">
    <source>
        <dbReference type="EMBL" id="SUZ54833.1"/>
    </source>
</evidence>
<feature type="domain" description="M23ase beta-sheet core" evidence="3">
    <location>
        <begin position="221"/>
        <end position="317"/>
    </location>
</feature>
<evidence type="ECO:0000256" key="2">
    <source>
        <dbReference type="SAM" id="Phobius"/>
    </source>
</evidence>
<keyword evidence="1" id="KW-0175">Coiled coil</keyword>
<evidence type="ECO:0000256" key="1">
    <source>
        <dbReference type="SAM" id="Coils"/>
    </source>
</evidence>
<dbReference type="PANTHER" id="PTHR21666:SF286">
    <property type="entry name" value="LIPOPROTEIN NLPD"/>
    <property type="match status" value="1"/>
</dbReference>
<feature type="transmembrane region" description="Helical" evidence="2">
    <location>
        <begin position="45"/>
        <end position="67"/>
    </location>
</feature>
<sequence>MNIFIFAIIYKTKLGYFNLIMRKAKYYYNPETCNFERIKTPKRKIFLNFIGFLAIVLFSSFIILNIYDNYFESPKIIALKKENQELETHYEILSKEINIANKMLENLEERDDNVYRIIFEADPIPNTIRQAGVGGVNRYKELLNGNLEREEIIMNTYAKIDELKRKMYIQTKSYDELINLASNKEELIAKIPAIQPVSNKNLQRMASGYGMRIDPFLKVRRMHYGLDFSLQKGNPVYATADGRIRTIKSSFGGFGKYIYIDHENGYMSVYAHLNKFNVKRGQKVKRGELIAYSGNSGRSTAPHLHYEVIKNGKKVNPINYFFNDLTPNQYEEILKLASVENQALGSTF</sequence>
<dbReference type="FunFam" id="2.70.70.10:FF:000006">
    <property type="entry name" value="M23 family peptidase"/>
    <property type="match status" value="1"/>
</dbReference>